<accession>A0A0L0EN06</accession>
<dbReference type="InterPro" id="IPR041988">
    <property type="entry name" value="Ribosomal_uL24_KOW"/>
</dbReference>
<evidence type="ECO:0000313" key="8">
    <source>
        <dbReference type="Proteomes" id="UP000036850"/>
    </source>
</evidence>
<dbReference type="EMBL" id="LFZX01000226">
    <property type="protein sequence ID" value="KNC65799.1"/>
    <property type="molecule type" value="Genomic_DNA"/>
</dbReference>
<reference evidence="8" key="1">
    <citation type="submission" date="2015-07" db="EMBL/GenBank/DDBJ databases">
        <title>Draft genome sequence of a Pseudoalteromonas rubra strain, OCN096, isolated from Kaneohe Bay, Oahu, Hawaii.</title>
        <authorList>
            <person name="Beurmann S."/>
            <person name="Ushijima B."/>
            <person name="Belcaid M."/>
            <person name="Callahan S.M."/>
            <person name="Aeby G.S."/>
        </authorList>
    </citation>
    <scope>NUCLEOTIDE SEQUENCE [LARGE SCALE GENOMIC DNA]</scope>
    <source>
        <strain evidence="8">OCN096</strain>
    </source>
</reference>
<comment type="caution">
    <text evidence="7">The sequence shown here is derived from an EMBL/GenBank/DDBJ whole genome shotgun (WGS) entry which is preliminary data.</text>
</comment>
<evidence type="ECO:0000256" key="2">
    <source>
        <dbReference type="ARBA" id="ARBA00022980"/>
    </source>
</evidence>
<feature type="non-terminal residue" evidence="7">
    <location>
        <position position="44"/>
    </location>
</feature>
<dbReference type="InterPro" id="IPR008991">
    <property type="entry name" value="Translation_prot_SH3-like_sf"/>
</dbReference>
<keyword evidence="3" id="KW-0687">Ribonucleoprotein</keyword>
<dbReference type="CDD" id="cd06089">
    <property type="entry name" value="KOW_RPL26"/>
    <property type="match status" value="1"/>
</dbReference>
<dbReference type="GO" id="GO:0005840">
    <property type="term" value="C:ribosome"/>
    <property type="evidence" value="ECO:0007669"/>
    <property type="project" value="UniProtKB-KW"/>
</dbReference>
<dbReference type="InterPro" id="IPR005824">
    <property type="entry name" value="KOW"/>
</dbReference>
<evidence type="ECO:0000256" key="1">
    <source>
        <dbReference type="ARBA" id="ARBA00010618"/>
    </source>
</evidence>
<sequence length="44" mass="4825">MAAKIRRDDEVIVLAGKDKGKRGKVLSLVTETGRVFVEGINIIK</sequence>
<gene>
    <name evidence="7" type="primary">rplX</name>
    <name evidence="7" type="ORF">AC626_20885</name>
</gene>
<evidence type="ECO:0000259" key="6">
    <source>
        <dbReference type="SMART" id="SM00739"/>
    </source>
</evidence>
<dbReference type="Gene3D" id="2.30.30.30">
    <property type="match status" value="1"/>
</dbReference>
<dbReference type="AlphaFoldDB" id="A0A0L0EN06"/>
<dbReference type="GO" id="GO:1990904">
    <property type="term" value="C:ribonucleoprotein complex"/>
    <property type="evidence" value="ECO:0007669"/>
    <property type="project" value="UniProtKB-KW"/>
</dbReference>
<feature type="domain" description="KOW" evidence="6">
    <location>
        <begin position="4"/>
        <end position="31"/>
    </location>
</feature>
<dbReference type="Proteomes" id="UP000036850">
    <property type="component" value="Unassembled WGS sequence"/>
</dbReference>
<organism evidence="7 8">
    <name type="scientific">Pseudoalteromonas rubra</name>
    <dbReference type="NCBI Taxonomy" id="43658"/>
    <lineage>
        <taxon>Bacteria</taxon>
        <taxon>Pseudomonadati</taxon>
        <taxon>Pseudomonadota</taxon>
        <taxon>Gammaproteobacteria</taxon>
        <taxon>Alteromonadales</taxon>
        <taxon>Pseudoalteromonadaceae</taxon>
        <taxon>Pseudoalteromonas</taxon>
    </lineage>
</organism>
<evidence type="ECO:0000256" key="4">
    <source>
        <dbReference type="ARBA" id="ARBA00035206"/>
    </source>
</evidence>
<dbReference type="InterPro" id="IPR014722">
    <property type="entry name" value="Rib_uL2_dom2"/>
</dbReference>
<proteinExistence type="inferred from homology"/>
<evidence type="ECO:0000313" key="7">
    <source>
        <dbReference type="EMBL" id="KNC65799.1"/>
    </source>
</evidence>
<keyword evidence="2 7" id="KW-0689">Ribosomal protein</keyword>
<dbReference type="InterPro" id="IPR005825">
    <property type="entry name" value="Ribosomal_uL24_CS"/>
</dbReference>
<evidence type="ECO:0000256" key="5">
    <source>
        <dbReference type="ARBA" id="ARBA00035478"/>
    </source>
</evidence>
<protein>
    <recommendedName>
        <fullName evidence="4">Large ribosomal subunit protein uL24</fullName>
    </recommendedName>
    <alternativeName>
        <fullName evidence="5">50S ribosomal protein L24</fullName>
    </alternativeName>
</protein>
<dbReference type="InterPro" id="IPR003256">
    <property type="entry name" value="Ribosomal_uL24"/>
</dbReference>
<evidence type="ECO:0000256" key="3">
    <source>
        <dbReference type="ARBA" id="ARBA00023274"/>
    </source>
</evidence>
<dbReference type="GO" id="GO:0003735">
    <property type="term" value="F:structural constituent of ribosome"/>
    <property type="evidence" value="ECO:0007669"/>
    <property type="project" value="InterPro"/>
</dbReference>
<name>A0A0L0EN06_9GAMM</name>
<dbReference type="Pfam" id="PF00467">
    <property type="entry name" value="KOW"/>
    <property type="match status" value="1"/>
</dbReference>
<dbReference type="PANTHER" id="PTHR12903">
    <property type="entry name" value="MITOCHONDRIAL RIBOSOMAL PROTEIN L24"/>
    <property type="match status" value="1"/>
</dbReference>
<comment type="similarity">
    <text evidence="1">Belongs to the universal ribosomal protein uL24 family.</text>
</comment>
<dbReference type="GO" id="GO:0003723">
    <property type="term" value="F:RNA binding"/>
    <property type="evidence" value="ECO:0007669"/>
    <property type="project" value="InterPro"/>
</dbReference>
<dbReference type="PROSITE" id="PS01108">
    <property type="entry name" value="RIBOSOMAL_L24"/>
    <property type="match status" value="1"/>
</dbReference>
<dbReference type="SMART" id="SM00739">
    <property type="entry name" value="KOW"/>
    <property type="match status" value="1"/>
</dbReference>
<dbReference type="GO" id="GO:0006412">
    <property type="term" value="P:translation"/>
    <property type="evidence" value="ECO:0007669"/>
    <property type="project" value="InterPro"/>
</dbReference>
<dbReference type="SUPFAM" id="SSF50104">
    <property type="entry name" value="Translation proteins SH3-like domain"/>
    <property type="match status" value="1"/>
</dbReference>